<name>A0ACC2UNZ1_9FUNG</name>
<evidence type="ECO:0000313" key="2">
    <source>
        <dbReference type="Proteomes" id="UP001165960"/>
    </source>
</evidence>
<sequence>MVHQESTTVREHFKDPSPPVKKACDFCRGRKTKCSGGPCCDKCIRYNNSNCTYLSPVLKRGPKPNQPQKQEQKQEPSISSDFTSPNMFPAITSLQYWPIEGDYVCPQKLQCFLQYNCSEVLGPFTIHSIIKFFAYLSSDILTLSQFLHCLHVPFTENVAAILGHMQYLSGFLEFSPDNVRYAMDAGYVSLAPYHTYPYEDCLTFPRMVIERGIYHLSLINKQCTA</sequence>
<evidence type="ECO:0000313" key="1">
    <source>
        <dbReference type="EMBL" id="KAJ9088082.1"/>
    </source>
</evidence>
<comment type="caution">
    <text evidence="1">The sequence shown here is derived from an EMBL/GenBank/DDBJ whole genome shotgun (WGS) entry which is preliminary data.</text>
</comment>
<dbReference type="Proteomes" id="UP001165960">
    <property type="component" value="Unassembled WGS sequence"/>
</dbReference>
<dbReference type="EMBL" id="QTSX02000158">
    <property type="protein sequence ID" value="KAJ9088082.1"/>
    <property type="molecule type" value="Genomic_DNA"/>
</dbReference>
<protein>
    <submittedName>
        <fullName evidence="1">Uncharacterized protein</fullName>
    </submittedName>
</protein>
<organism evidence="1 2">
    <name type="scientific">Entomophthora muscae</name>
    <dbReference type="NCBI Taxonomy" id="34485"/>
    <lineage>
        <taxon>Eukaryota</taxon>
        <taxon>Fungi</taxon>
        <taxon>Fungi incertae sedis</taxon>
        <taxon>Zoopagomycota</taxon>
        <taxon>Entomophthoromycotina</taxon>
        <taxon>Entomophthoromycetes</taxon>
        <taxon>Entomophthorales</taxon>
        <taxon>Entomophthoraceae</taxon>
        <taxon>Entomophthora</taxon>
    </lineage>
</organism>
<proteinExistence type="predicted"/>
<accession>A0ACC2UNZ1</accession>
<reference evidence="1" key="1">
    <citation type="submission" date="2022-04" db="EMBL/GenBank/DDBJ databases">
        <title>Genome of the entomopathogenic fungus Entomophthora muscae.</title>
        <authorList>
            <person name="Elya C."/>
            <person name="Lovett B.R."/>
            <person name="Lee E."/>
            <person name="Macias A.M."/>
            <person name="Hajek A.E."/>
            <person name="De Bivort B.L."/>
            <person name="Kasson M.T."/>
            <person name="De Fine Licht H.H."/>
            <person name="Stajich J.E."/>
        </authorList>
    </citation>
    <scope>NUCLEOTIDE SEQUENCE</scope>
    <source>
        <strain evidence="1">Berkeley</strain>
    </source>
</reference>
<gene>
    <name evidence="1" type="ORF">DSO57_1026733</name>
</gene>
<keyword evidence="2" id="KW-1185">Reference proteome</keyword>